<name>A0A2S3IN25_9POAL</name>
<reference evidence="4" key="1">
    <citation type="submission" date="2018-04" db="EMBL/GenBank/DDBJ databases">
        <title>WGS assembly of Panicum hallii.</title>
        <authorList>
            <person name="Lovell J."/>
            <person name="Jenkins J."/>
            <person name="Lowry D."/>
            <person name="Mamidi S."/>
            <person name="Sreedasyam A."/>
            <person name="Weng X."/>
            <person name="Barry K."/>
            <person name="Bonette J."/>
            <person name="Campitelli B."/>
            <person name="Daum C."/>
            <person name="Gordon S."/>
            <person name="Gould B."/>
            <person name="Lipzen A."/>
            <person name="Macqueen A."/>
            <person name="Palacio-Mejia J."/>
            <person name="Plott C."/>
            <person name="Shakirov E."/>
            <person name="Shu S."/>
            <person name="Yoshinaga Y."/>
            <person name="Zane M."/>
            <person name="Rokhsar D."/>
            <person name="Grimwood J."/>
            <person name="Schmutz J."/>
            <person name="Juenger T."/>
        </authorList>
    </citation>
    <scope>NUCLEOTIDE SEQUENCE [LARGE SCALE GENOMIC DNA]</scope>
    <source>
        <strain evidence="4">FIL2</strain>
    </source>
</reference>
<dbReference type="Pfam" id="PF00646">
    <property type="entry name" value="F-box"/>
    <property type="match status" value="1"/>
</dbReference>
<sequence>MISRPRRRVHVPPPPPPPLPLDDDDLLSETLLRLPPHPTCLLRPSLVCTRWRILLRDPGFLHRSRAFHRTPPVLGLYPTCLLRPSLVCTRWRILLRDPGFLHRSRAFHRTPPVLGLFRISQRSGCFVPVGEAPDRVPAAGFALPDATGWVLLSCRHGRALLRSRPGWLQLLVWDPITGHRRCVRLSRLGSHVKACNATVLGDPVGLGRREGSFLVAFVFTGNGRASACVYPSETSAWCRLITAETPCDDVCDKPSALVRDAVYWFLDEGGILELHLGKESFASVEPPPHAQSLYLWNIQFMEAEAGVLGLADVKQYSLHLWAREADRDGNANWVLCTAIDLSVFAPPPGVIPRIMLVPPIKILGVDEGGDFAFLRTILGICMLSLDAVAVQLKKVSDADLLEIVCPYSSSFVAGRVGGGGEGGHGNSKTEP</sequence>
<dbReference type="PANTHER" id="PTHR32133">
    <property type="entry name" value="OS07G0120400 PROTEIN"/>
    <property type="match status" value="1"/>
</dbReference>
<evidence type="ECO:0000313" key="4">
    <source>
        <dbReference type="EMBL" id="PAN48063.1"/>
    </source>
</evidence>
<evidence type="ECO:0000259" key="3">
    <source>
        <dbReference type="Pfam" id="PF23635"/>
    </source>
</evidence>
<dbReference type="SUPFAM" id="SSF81383">
    <property type="entry name" value="F-box domain"/>
    <property type="match status" value="2"/>
</dbReference>
<dbReference type="PANTHER" id="PTHR32133:SF396">
    <property type="entry name" value="OS10G0141600 PROTEIN"/>
    <property type="match status" value="1"/>
</dbReference>
<dbReference type="InterPro" id="IPR001810">
    <property type="entry name" value="F-box_dom"/>
</dbReference>
<feature type="region of interest" description="Disordered" evidence="1">
    <location>
        <begin position="1"/>
        <end position="22"/>
    </location>
</feature>
<dbReference type="InterPro" id="IPR056594">
    <property type="entry name" value="AT5G49610-like_b-prop"/>
</dbReference>
<dbReference type="AlphaFoldDB" id="A0A2S3IN25"/>
<feature type="compositionally biased region" description="Basic residues" evidence="1">
    <location>
        <begin position="1"/>
        <end position="10"/>
    </location>
</feature>
<evidence type="ECO:0000256" key="1">
    <source>
        <dbReference type="SAM" id="MobiDB-lite"/>
    </source>
</evidence>
<organism evidence="4">
    <name type="scientific">Panicum hallii</name>
    <dbReference type="NCBI Taxonomy" id="206008"/>
    <lineage>
        <taxon>Eukaryota</taxon>
        <taxon>Viridiplantae</taxon>
        <taxon>Streptophyta</taxon>
        <taxon>Embryophyta</taxon>
        <taxon>Tracheophyta</taxon>
        <taxon>Spermatophyta</taxon>
        <taxon>Magnoliopsida</taxon>
        <taxon>Liliopsida</taxon>
        <taxon>Poales</taxon>
        <taxon>Poaceae</taxon>
        <taxon>PACMAD clade</taxon>
        <taxon>Panicoideae</taxon>
        <taxon>Panicodae</taxon>
        <taxon>Paniceae</taxon>
        <taxon>Panicinae</taxon>
        <taxon>Panicum</taxon>
        <taxon>Panicum sect. Panicum</taxon>
    </lineage>
</organism>
<gene>
    <name evidence="4" type="ORF">PAHAL_9G334300</name>
</gene>
<feature type="compositionally biased region" description="Pro residues" evidence="1">
    <location>
        <begin position="11"/>
        <end position="20"/>
    </location>
</feature>
<evidence type="ECO:0000259" key="2">
    <source>
        <dbReference type="Pfam" id="PF00646"/>
    </source>
</evidence>
<proteinExistence type="predicted"/>
<dbReference type="Pfam" id="PF23635">
    <property type="entry name" value="Beta-prop_AT5G49610-like"/>
    <property type="match status" value="1"/>
</dbReference>
<dbReference type="InterPro" id="IPR036047">
    <property type="entry name" value="F-box-like_dom_sf"/>
</dbReference>
<accession>A0A2S3IN25</accession>
<dbReference type="Proteomes" id="UP000243499">
    <property type="component" value="Chromosome 9"/>
</dbReference>
<dbReference type="Gramene" id="PAN48063">
    <property type="protein sequence ID" value="PAN48063"/>
    <property type="gene ID" value="PAHAL_9G334300"/>
</dbReference>
<protein>
    <submittedName>
        <fullName evidence="4">Uncharacterized protein</fullName>
    </submittedName>
</protein>
<dbReference type="EMBL" id="CM008054">
    <property type="protein sequence ID" value="PAN48063.1"/>
    <property type="molecule type" value="Genomic_DNA"/>
</dbReference>
<feature type="domain" description="F-box" evidence="2">
    <location>
        <begin position="24"/>
        <end position="62"/>
    </location>
</feature>
<feature type="domain" description="F-box protein AT5G49610-like beta-propeller" evidence="3">
    <location>
        <begin position="152"/>
        <end position="397"/>
    </location>
</feature>